<comment type="caution">
    <text evidence="1">The sequence shown here is derived from an EMBL/GenBank/DDBJ whole genome shotgun (WGS) entry which is preliminary data.</text>
</comment>
<organism evidence="1 2">
    <name type="scientific">Ramazzottius varieornatus</name>
    <name type="common">Water bear</name>
    <name type="synonym">Tardigrade</name>
    <dbReference type="NCBI Taxonomy" id="947166"/>
    <lineage>
        <taxon>Eukaryota</taxon>
        <taxon>Metazoa</taxon>
        <taxon>Ecdysozoa</taxon>
        <taxon>Tardigrada</taxon>
        <taxon>Eutardigrada</taxon>
        <taxon>Parachela</taxon>
        <taxon>Hypsibioidea</taxon>
        <taxon>Ramazzottiidae</taxon>
        <taxon>Ramazzottius</taxon>
    </lineage>
</organism>
<evidence type="ECO:0000313" key="1">
    <source>
        <dbReference type="EMBL" id="GAV03501.1"/>
    </source>
</evidence>
<dbReference type="AlphaFoldDB" id="A0A1D1VRA7"/>
<keyword evidence="2" id="KW-1185">Reference proteome</keyword>
<dbReference type="Proteomes" id="UP000186922">
    <property type="component" value="Unassembled WGS sequence"/>
</dbReference>
<protein>
    <submittedName>
        <fullName evidence="1">Uncharacterized protein</fullName>
    </submittedName>
</protein>
<proteinExistence type="predicted"/>
<evidence type="ECO:0000313" key="2">
    <source>
        <dbReference type="Proteomes" id="UP000186922"/>
    </source>
</evidence>
<sequence length="125" mass="14564">MYCQWQRTDVHLFEQLLQSVIQDRLRHRDSEPDTDGRLPAGVDYTRSTEADLKNLSASRTLLARRYYYVPQGHGAVNDGVLFFSSTYPLSFELSLPRRYKSLIGPVKTKNKHHLVSRKRVRNAEE</sequence>
<dbReference type="EMBL" id="BDGG01000009">
    <property type="protein sequence ID" value="GAV03501.1"/>
    <property type="molecule type" value="Genomic_DNA"/>
</dbReference>
<name>A0A1D1VRA7_RAMVA</name>
<reference evidence="1 2" key="1">
    <citation type="journal article" date="2016" name="Nat. Commun.">
        <title>Extremotolerant tardigrade genome and improved radiotolerance of human cultured cells by tardigrade-unique protein.</title>
        <authorList>
            <person name="Hashimoto T."/>
            <person name="Horikawa D.D."/>
            <person name="Saito Y."/>
            <person name="Kuwahara H."/>
            <person name="Kozuka-Hata H."/>
            <person name="Shin-I T."/>
            <person name="Minakuchi Y."/>
            <person name="Ohishi K."/>
            <person name="Motoyama A."/>
            <person name="Aizu T."/>
            <person name="Enomoto A."/>
            <person name="Kondo K."/>
            <person name="Tanaka S."/>
            <person name="Hara Y."/>
            <person name="Koshikawa S."/>
            <person name="Sagara H."/>
            <person name="Miura T."/>
            <person name="Yokobori S."/>
            <person name="Miyagawa K."/>
            <person name="Suzuki Y."/>
            <person name="Kubo T."/>
            <person name="Oyama M."/>
            <person name="Kohara Y."/>
            <person name="Fujiyama A."/>
            <person name="Arakawa K."/>
            <person name="Katayama T."/>
            <person name="Toyoda A."/>
            <person name="Kunieda T."/>
        </authorList>
    </citation>
    <scope>NUCLEOTIDE SEQUENCE [LARGE SCALE GENOMIC DNA]</scope>
    <source>
        <strain evidence="1 2">YOKOZUNA-1</strain>
    </source>
</reference>
<gene>
    <name evidence="1" type="primary">RvY_13913</name>
    <name evidence="1" type="synonym">RvY_13913.2</name>
    <name evidence="1" type="ORF">RvY_13913-2</name>
</gene>
<accession>A0A1D1VRA7</accession>